<comment type="caution">
    <text evidence="3">The sequence shown here is derived from an EMBL/GenBank/DDBJ whole genome shotgun (WGS) entry which is preliminary data.</text>
</comment>
<sequence>MTDRPTYTEPSEQGSKEERGGYLALRKILNGTSVSFNEFTDPTAMTAVTPTSTPTPQNASPISYPIFFLSPSNILESPSRSLASENCSIVGTKKDYPEEHASSESPGEEERTMNADETGNDVNDGKGAIVFENGEEKTKKENKTNAKRVKFSLGEETTILPNPEEIGQDMKNQQQQQQQPQQQQQQQENSNVQDEETRTKEFLYYCSIHLVAYSICTLIVITTIVAGLCLTY</sequence>
<keyword evidence="2" id="KW-0812">Transmembrane</keyword>
<feature type="compositionally biased region" description="Basic and acidic residues" evidence="1">
    <location>
        <begin position="92"/>
        <end position="114"/>
    </location>
</feature>
<protein>
    <submittedName>
        <fullName evidence="3">Uncharacterized protein</fullName>
    </submittedName>
</protein>
<dbReference type="Proteomes" id="UP001607302">
    <property type="component" value="Unassembled WGS sequence"/>
</dbReference>
<feature type="transmembrane region" description="Helical" evidence="2">
    <location>
        <begin position="202"/>
        <end position="230"/>
    </location>
</feature>
<feature type="compositionally biased region" description="Low complexity" evidence="1">
    <location>
        <begin position="173"/>
        <end position="187"/>
    </location>
</feature>
<keyword evidence="2" id="KW-0472">Membrane</keyword>
<evidence type="ECO:0000313" key="4">
    <source>
        <dbReference type="Proteomes" id="UP001607302"/>
    </source>
</evidence>
<gene>
    <name evidence="3" type="ORF">V1478_005503</name>
</gene>
<evidence type="ECO:0000256" key="1">
    <source>
        <dbReference type="SAM" id="MobiDB-lite"/>
    </source>
</evidence>
<name>A0ABD2BEE4_VESSQ</name>
<reference evidence="3 4" key="1">
    <citation type="journal article" date="2024" name="Ann. Entomol. Soc. Am.">
        <title>Genomic analyses of the southern and eastern yellowjacket wasps (Hymenoptera: Vespidae) reveal evolutionary signatures of social life.</title>
        <authorList>
            <person name="Catto M.A."/>
            <person name="Caine P.B."/>
            <person name="Orr S.E."/>
            <person name="Hunt B.G."/>
            <person name="Goodisman M.A.D."/>
        </authorList>
    </citation>
    <scope>NUCLEOTIDE SEQUENCE [LARGE SCALE GENOMIC DNA]</scope>
    <source>
        <strain evidence="3">233</strain>
        <tissue evidence="3">Head and thorax</tissue>
    </source>
</reference>
<dbReference type="AlphaFoldDB" id="A0ABD2BEE4"/>
<accession>A0ABD2BEE4</accession>
<evidence type="ECO:0000313" key="3">
    <source>
        <dbReference type="EMBL" id="KAL2731090.1"/>
    </source>
</evidence>
<organism evidence="3 4">
    <name type="scientific">Vespula squamosa</name>
    <name type="common">Southern yellow jacket</name>
    <name type="synonym">Wasp</name>
    <dbReference type="NCBI Taxonomy" id="30214"/>
    <lineage>
        <taxon>Eukaryota</taxon>
        <taxon>Metazoa</taxon>
        <taxon>Ecdysozoa</taxon>
        <taxon>Arthropoda</taxon>
        <taxon>Hexapoda</taxon>
        <taxon>Insecta</taxon>
        <taxon>Pterygota</taxon>
        <taxon>Neoptera</taxon>
        <taxon>Endopterygota</taxon>
        <taxon>Hymenoptera</taxon>
        <taxon>Apocrita</taxon>
        <taxon>Aculeata</taxon>
        <taxon>Vespoidea</taxon>
        <taxon>Vespidae</taxon>
        <taxon>Vespinae</taxon>
        <taxon>Vespula</taxon>
    </lineage>
</organism>
<feature type="region of interest" description="Disordered" evidence="1">
    <location>
        <begin position="91"/>
        <end position="196"/>
    </location>
</feature>
<keyword evidence="2" id="KW-1133">Transmembrane helix</keyword>
<keyword evidence="4" id="KW-1185">Reference proteome</keyword>
<feature type="region of interest" description="Disordered" evidence="1">
    <location>
        <begin position="1"/>
        <end position="20"/>
    </location>
</feature>
<evidence type="ECO:0000256" key="2">
    <source>
        <dbReference type="SAM" id="Phobius"/>
    </source>
</evidence>
<proteinExistence type="predicted"/>
<feature type="compositionally biased region" description="Basic and acidic residues" evidence="1">
    <location>
        <begin position="134"/>
        <end position="144"/>
    </location>
</feature>
<dbReference type="EMBL" id="JAUDFV010000110">
    <property type="protein sequence ID" value="KAL2731090.1"/>
    <property type="molecule type" value="Genomic_DNA"/>
</dbReference>